<name>A0A6A5B3E9_NAEFO</name>
<gene>
    <name evidence="3" type="ORF">FDP41_008886</name>
</gene>
<comment type="caution">
    <text evidence="3">The sequence shown here is derived from an EMBL/GenBank/DDBJ whole genome shotgun (WGS) entry which is preliminary data.</text>
</comment>
<dbReference type="VEuPathDB" id="AmoebaDB:FDP41_008886"/>
<dbReference type="RefSeq" id="XP_044557351.1">
    <property type="nucleotide sequence ID" value="XM_044712786.1"/>
</dbReference>
<feature type="compositionally biased region" description="Polar residues" evidence="2">
    <location>
        <begin position="524"/>
        <end position="533"/>
    </location>
</feature>
<feature type="compositionally biased region" description="Low complexity" evidence="2">
    <location>
        <begin position="326"/>
        <end position="339"/>
    </location>
</feature>
<accession>A0A6A5B3E9</accession>
<evidence type="ECO:0000256" key="2">
    <source>
        <dbReference type="SAM" id="MobiDB-lite"/>
    </source>
</evidence>
<feature type="compositionally biased region" description="Basic residues" evidence="2">
    <location>
        <begin position="353"/>
        <end position="367"/>
    </location>
</feature>
<evidence type="ECO:0000313" key="4">
    <source>
        <dbReference type="Proteomes" id="UP000444721"/>
    </source>
</evidence>
<feature type="region of interest" description="Disordered" evidence="2">
    <location>
        <begin position="231"/>
        <end position="391"/>
    </location>
</feature>
<feature type="coiled-coil region" evidence="1">
    <location>
        <begin position="662"/>
        <end position="807"/>
    </location>
</feature>
<dbReference type="VEuPathDB" id="AmoebaDB:NF0070370"/>
<protein>
    <submittedName>
        <fullName evidence="3">Uncharacterized protein</fullName>
    </submittedName>
</protein>
<evidence type="ECO:0000256" key="1">
    <source>
        <dbReference type="SAM" id="Coils"/>
    </source>
</evidence>
<dbReference type="Proteomes" id="UP000444721">
    <property type="component" value="Unassembled WGS sequence"/>
</dbReference>
<proteinExistence type="predicted"/>
<dbReference type="VEuPathDB" id="AmoebaDB:NfTy_047910"/>
<keyword evidence="4" id="KW-1185">Reference proteome</keyword>
<dbReference type="EMBL" id="VFQX01000066">
    <property type="protein sequence ID" value="KAF0972637.1"/>
    <property type="molecule type" value="Genomic_DNA"/>
</dbReference>
<feature type="region of interest" description="Disordered" evidence="2">
    <location>
        <begin position="437"/>
        <end position="459"/>
    </location>
</feature>
<sequence>MSSPLVFQKSTGIKGKNKYWQFVISPSPHTSSSHMSDSEEDDACDDEFSQSIINNNNNNNILTLSTPHSFYILSRHGTTTLHPLTHTIHTTKGISYQKEFPSELQAQKELLIRIHSKLKEGYEWVYERKKRKFPLETLVALVNEKIQEQYELFRELAKALSNRNRVAQSTTNSTISLASASPPSPPSTNREDDLGRVVDDLLPFKLRNISLPRVSSPQRLTKLVLHRLGLTPTKNIPNLPPLVGLHSNSLRRRSTKKTKNQKVPIIEFSSSESDDESREQTFSPPPRVARRKSTTVTKTILNNKKRNASTKRKHSSNSSKRHDNDSSSSNSSSDSSSSSESEEGDEQFTTIQARRRRTKAPQKKKTKRDLTPRIHSPTSSRDVSIVEQRQAENDSTLYPSILLSTPRSQKPCSSSVSTSTITPLVLSPIPYRSRRQVPTAAEATVEEGLDHSSSDDDEGGIEEFYGEIIIANTPERFQSTDTPHGNDNINLITPSTSSLNISRPLSDIDSGSDREDDNALARSSIRSHGGVNSSSSILFTSPFGMNDSSFGGGFEDDLNDNYSFVNRSNVTSDNNAHISSTLIQQELEEKIKKLSQTITMETERANALDLEKNYLERKMIELVELHRQELVEKDDQREEEIITLKRRMDELNHSVHLRQEELYRKEELLRELEKKFEEERMQCNQQREMVESLSQDLSCRIEQVQRRESLLEMNERELEERMKQIENEQMTLSTEKNALQEQVNKFEIEKENFMQDLEQKNILFEREVSERFHKQQKDLEIERQKLENEYHENMQLLNQEKEKLRAQQMDFELVESSRREWYELKCREISEKETEIANQQVQLEQKLQYLKVCEDAFEIRQQQHEDLISKRNSNLDMKEHTFQREKEQFEKERQAFTQLFEKRMEYENHCQQLGLALSQKHTEFQSALSVWLSALNYSTRKETMDDEGDDNHRTIIFSGANLDSDL</sequence>
<feature type="region of interest" description="Disordered" evidence="2">
    <location>
        <begin position="477"/>
        <end position="533"/>
    </location>
</feature>
<keyword evidence="1" id="KW-0175">Coiled coil</keyword>
<feature type="region of interest" description="Disordered" evidence="2">
    <location>
        <begin position="169"/>
        <end position="193"/>
    </location>
</feature>
<evidence type="ECO:0000313" key="3">
    <source>
        <dbReference type="EMBL" id="KAF0972637.1"/>
    </source>
</evidence>
<dbReference type="GeneID" id="68116103"/>
<organism evidence="3 4">
    <name type="scientific">Naegleria fowleri</name>
    <name type="common">Brain eating amoeba</name>
    <dbReference type="NCBI Taxonomy" id="5763"/>
    <lineage>
        <taxon>Eukaryota</taxon>
        <taxon>Discoba</taxon>
        <taxon>Heterolobosea</taxon>
        <taxon>Tetramitia</taxon>
        <taxon>Eutetramitia</taxon>
        <taxon>Vahlkampfiidae</taxon>
        <taxon>Naegleria</taxon>
    </lineage>
</organism>
<dbReference type="AlphaFoldDB" id="A0A6A5B3E9"/>
<feature type="compositionally biased region" description="Basic residues" evidence="2">
    <location>
        <begin position="249"/>
        <end position="260"/>
    </location>
</feature>
<reference evidence="3 4" key="1">
    <citation type="journal article" date="2019" name="Sci. Rep.">
        <title>Nanopore sequencing improves the draft genome of the human pathogenic amoeba Naegleria fowleri.</title>
        <authorList>
            <person name="Liechti N."/>
            <person name="Schurch N."/>
            <person name="Bruggmann R."/>
            <person name="Wittwer M."/>
        </authorList>
    </citation>
    <scope>NUCLEOTIDE SEQUENCE [LARGE SCALE GENOMIC DNA]</scope>
    <source>
        <strain evidence="3 4">ATCC 30894</strain>
    </source>
</reference>
<feature type="compositionally biased region" description="Basic residues" evidence="2">
    <location>
        <begin position="303"/>
        <end position="315"/>
    </location>
</feature>
<feature type="compositionally biased region" description="Polar residues" evidence="2">
    <location>
        <begin position="477"/>
        <end position="503"/>
    </location>
</feature>
<dbReference type="OrthoDB" id="10547640at2759"/>